<sequence length="140" mass="15114">MHISIAHFIVRQGQLADFCGFGHGRGHRFGYHIPCGRARARAASERMDAMDRRTLLTSIAGAAAAGGTAATDSISADGGGRPTLALDGTAKDQWRVRSWQWTGGAWQPRIAHARRTATGFDWSGSIDPIDRVEAESRLRG</sequence>
<evidence type="ECO:0000313" key="2">
    <source>
        <dbReference type="EMBL" id="PZQ23288.1"/>
    </source>
</evidence>
<evidence type="ECO:0000313" key="3">
    <source>
        <dbReference type="Proteomes" id="UP000248597"/>
    </source>
</evidence>
<name>A0A2W5L749_SPHMC</name>
<proteinExistence type="predicted"/>
<feature type="region of interest" description="Disordered" evidence="1">
    <location>
        <begin position="65"/>
        <end position="87"/>
    </location>
</feature>
<gene>
    <name evidence="2" type="ORF">DI569_05435</name>
</gene>
<comment type="caution">
    <text evidence="2">The sequence shown here is derived from an EMBL/GenBank/DDBJ whole genome shotgun (WGS) entry which is preliminary data.</text>
</comment>
<protein>
    <submittedName>
        <fullName evidence="2">Uncharacterized protein</fullName>
    </submittedName>
</protein>
<organism evidence="2 3">
    <name type="scientific">Sphingopyxis macrogoltabida</name>
    <name type="common">Sphingomonas macrogoltabidus</name>
    <dbReference type="NCBI Taxonomy" id="33050"/>
    <lineage>
        <taxon>Bacteria</taxon>
        <taxon>Pseudomonadati</taxon>
        <taxon>Pseudomonadota</taxon>
        <taxon>Alphaproteobacteria</taxon>
        <taxon>Sphingomonadales</taxon>
        <taxon>Sphingomonadaceae</taxon>
        <taxon>Sphingopyxis</taxon>
    </lineage>
</organism>
<dbReference type="Proteomes" id="UP000248597">
    <property type="component" value="Unassembled WGS sequence"/>
</dbReference>
<dbReference type="EMBL" id="QFPJ01000008">
    <property type="protein sequence ID" value="PZQ23288.1"/>
    <property type="molecule type" value="Genomic_DNA"/>
</dbReference>
<evidence type="ECO:0000256" key="1">
    <source>
        <dbReference type="SAM" id="MobiDB-lite"/>
    </source>
</evidence>
<accession>A0A2W5L749</accession>
<reference evidence="2 3" key="1">
    <citation type="submission" date="2017-08" db="EMBL/GenBank/DDBJ databases">
        <title>Infants hospitalized years apart are colonized by the same room-sourced microbial strains.</title>
        <authorList>
            <person name="Brooks B."/>
            <person name="Olm M.R."/>
            <person name="Firek B.A."/>
            <person name="Baker R."/>
            <person name="Thomas B.C."/>
            <person name="Morowitz M.J."/>
            <person name="Banfield J.F."/>
        </authorList>
    </citation>
    <scope>NUCLEOTIDE SEQUENCE [LARGE SCALE GENOMIC DNA]</scope>
    <source>
        <strain evidence="2">S2_005_003_R2_47</strain>
    </source>
</reference>
<dbReference type="AlphaFoldDB" id="A0A2W5L749"/>
<feature type="compositionally biased region" description="Low complexity" evidence="1">
    <location>
        <begin position="65"/>
        <end position="76"/>
    </location>
</feature>